<organism evidence="1 2">
    <name type="scientific">Paecilomyces lecythidis</name>
    <dbReference type="NCBI Taxonomy" id="3004212"/>
    <lineage>
        <taxon>Eukaryota</taxon>
        <taxon>Fungi</taxon>
        <taxon>Dikarya</taxon>
        <taxon>Ascomycota</taxon>
        <taxon>Pezizomycotina</taxon>
        <taxon>Eurotiomycetes</taxon>
        <taxon>Eurotiomycetidae</taxon>
        <taxon>Eurotiales</taxon>
        <taxon>Thermoascaceae</taxon>
        <taxon>Paecilomyces</taxon>
    </lineage>
</organism>
<evidence type="ECO:0000313" key="2">
    <source>
        <dbReference type="Proteomes" id="UP001583193"/>
    </source>
</evidence>
<gene>
    <name evidence="1" type="ORF">Plec18167_008210</name>
</gene>
<dbReference type="Proteomes" id="UP001583193">
    <property type="component" value="Unassembled WGS sequence"/>
</dbReference>
<proteinExistence type="predicted"/>
<keyword evidence="2" id="KW-1185">Reference proteome</keyword>
<comment type="caution">
    <text evidence="1">The sequence shown here is derived from an EMBL/GenBank/DDBJ whole genome shotgun (WGS) entry which is preliminary data.</text>
</comment>
<dbReference type="EMBL" id="JAVDPF010000038">
    <property type="protein sequence ID" value="KAL1868619.1"/>
    <property type="molecule type" value="Genomic_DNA"/>
</dbReference>
<sequence>MEPREKRNEEGLNILEEVRGLRATMALDPLDMITIRAVALDEWIGKTRDDRDTILQRNVAAQSGRITADVTTIQAYSEIPDMENRVMEWKSAFSRFYGI</sequence>
<protein>
    <submittedName>
        <fullName evidence="1">Uncharacterized protein</fullName>
    </submittedName>
</protein>
<reference evidence="1 2" key="1">
    <citation type="journal article" date="2024" name="IMA Fungus">
        <title>IMA Genome - F19 : A genome assembly and annotation guide to empower mycologists, including annotated draft genome sequences of Ceratocystis pirilliformis, Diaporthe australafricana, Fusarium ophioides, Paecilomyces lecythidis, and Sporothrix stenoceras.</title>
        <authorList>
            <person name="Aylward J."/>
            <person name="Wilson A.M."/>
            <person name="Visagie C.M."/>
            <person name="Spraker J."/>
            <person name="Barnes I."/>
            <person name="Buitendag C."/>
            <person name="Ceriani C."/>
            <person name="Del Mar Angel L."/>
            <person name="du Plessis D."/>
            <person name="Fuchs T."/>
            <person name="Gasser K."/>
            <person name="Kramer D."/>
            <person name="Li W."/>
            <person name="Munsamy K."/>
            <person name="Piso A."/>
            <person name="Price J.L."/>
            <person name="Sonnekus B."/>
            <person name="Thomas C."/>
            <person name="van der Nest A."/>
            <person name="van Dijk A."/>
            <person name="van Heerden A."/>
            <person name="van Vuuren N."/>
            <person name="Yilmaz N."/>
            <person name="Duong T.A."/>
            <person name="van der Merwe N.A."/>
            <person name="Wingfield M.J."/>
            <person name="Wingfield B.D."/>
        </authorList>
    </citation>
    <scope>NUCLEOTIDE SEQUENCE [LARGE SCALE GENOMIC DNA]</scope>
    <source>
        <strain evidence="1 2">CMW 18167</strain>
    </source>
</reference>
<accession>A0ABR3WYJ3</accession>
<name>A0ABR3WYJ3_9EURO</name>
<evidence type="ECO:0000313" key="1">
    <source>
        <dbReference type="EMBL" id="KAL1868619.1"/>
    </source>
</evidence>